<organism evidence="9 10">
    <name type="scientific">Chlamydomonas reinhardtii</name>
    <name type="common">Chlamydomonas smithii</name>
    <dbReference type="NCBI Taxonomy" id="3055"/>
    <lineage>
        <taxon>Eukaryota</taxon>
        <taxon>Viridiplantae</taxon>
        <taxon>Chlorophyta</taxon>
        <taxon>core chlorophytes</taxon>
        <taxon>Chlorophyceae</taxon>
        <taxon>CS clade</taxon>
        <taxon>Chlamydomonadales</taxon>
        <taxon>Chlamydomonadaceae</taxon>
        <taxon>Chlamydomonas</taxon>
    </lineage>
</organism>
<dbReference type="GO" id="GO:0005524">
    <property type="term" value="F:ATP binding"/>
    <property type="evidence" value="ECO:0007669"/>
    <property type="project" value="UniProtKB-UniRule"/>
</dbReference>
<evidence type="ECO:0000313" key="9">
    <source>
        <dbReference type="EMBL" id="PNW88514.1"/>
    </source>
</evidence>
<evidence type="ECO:0000259" key="8">
    <source>
        <dbReference type="PROSITE" id="PS50011"/>
    </source>
</evidence>
<dbReference type="InterPro" id="IPR011009">
    <property type="entry name" value="Kinase-like_dom_sf"/>
</dbReference>
<accession>A0A2K3E6X3</accession>
<evidence type="ECO:0000256" key="3">
    <source>
        <dbReference type="ARBA" id="ARBA00022741"/>
    </source>
</evidence>
<dbReference type="ExpressionAtlas" id="A0A2K3E6X3">
    <property type="expression patterns" value="baseline and differential"/>
</dbReference>
<feature type="region of interest" description="Disordered" evidence="7">
    <location>
        <begin position="819"/>
        <end position="839"/>
    </location>
</feature>
<sequence>MGIFDCFKPHVKQEELPREEQEALKPPENRPKTLAPASVPAGPAPCSALAAEALDGLQAALLSAPVHSWLSRISGLLRAFEDRGMCARLYGLVETASGLTGVDWDLVLIAVGAHAAAASAAALAVVAGAPGLGGGPGRSSGSTIASATAVEEGVRMELLSQAHNVRAPATRVVYPRDTSAPSPLAPAGCVTSPSSFRCIHMAAVPLMQGDRMVGALLLEERHTAPATAPVTSETHTSVSILSTGLGPSNTHVPVSGPRALAATLGNSTLSVFVAASGATAAGAATSGHMAPSPAAALLRDTDMLRSLSFTASMCLMGSGSDKLLWLAQSVIRLRSAGSLQALVCELVEAVVEHVKRRFILDAYVGVAMVPPAHPQPSGTSAPTSDGSAPATAPSPLPQTEAKALLGLLLRLQPSAGSGVVCDVTGSCLDDAVYGAGETMGGVTGTRSASRRGRRSLLTPQMGRVSAPTIPTSATAAAAAAAVGATPGTAGAGALAGVATTINSTSPLRAGPTGEADTAPSLRSISRFFSSLANGAGAAAGAPTNGGSSHTPRPLSGAHYTAGLGSFAGRNLSAASVVIPLSAADVATVNAAAAGGGTAPAALHANAFPMQHTLLATVLALRQQEAAALRERERLLGIRSTPNVGGGGADTAALPAAAAVTATTSTAAGQAAAAAAAAAATAAVVDDTQLYVQGVHNPSRDIVLLCSVLAQAHAAAGAHHPAPNTAAGPHAAAAGGPPGGSAAAQTRASTASGMLAAAITSPIARPTSNGAHRAASGAAVAVTSGNFATNATAALGSAAPGPPAPPQSLVLLTLSLERTGASEPGGRVPPVPPPLAGGPGGSSDAGAALGLYVCFAQRLPAALLEAVRESCQELIDQALASPFREQLRGPLAPEYELLKQAQVGTYAVLRGAGLGGGGALEDPHVPTGASGPGGAVRADAALLESLLGRSRRLVVTTGGDAGGSMGTALSPSSMLTSSYLTTADLDVVHAQQQDKTAAEAALRGSSSMRRASLLGMDPRQGGASHMPGRTAGSSAAAAGQRALRIPSGTAGRSPSMTLARSVTLGLAAGATAASTSASRNITPNAGTAAGGEGRALETGGSSLARTATMPAEDILDLLLGTGDLPTTGTGEGLTPGGPGRSASIIHVTGVEAGGATAQKQMDLLVSSIHATIHASAVRNGATGGTFTSDLEQLELQEVLGRGGGGVVLKGLLNGTLQVAVKLMEMPDVEGEVDAAAAAAAAPPGPDGGPAPAAAPNPAKQLRARRELLRNAMELAVQGSASHPNIVQFYSTFNNVALRSRAAPDEQAGGITDPRSLYLEPAPPVPAEMGDNEARVTCILAEYCDAGSLGAALQSRAFPRLARTPVRAAAYGVYSSSFMYDMKGVYMVLLDVALALRHLHSMNLVHRDVKPANLLLKSNPSDYRGFTVKLADFGFVLHLNEKGEDGGRFANVDQACGTVTHMAPECMPGKAKIDASADIYSFGILCWDLLAGGARPFPQVHPDKIPRMVYKGARPTFSDNVPSAYRTLAQQCWGATPSRRPKANELVTIITQQLQAL</sequence>
<dbReference type="InterPro" id="IPR008271">
    <property type="entry name" value="Ser/Thr_kinase_AS"/>
</dbReference>
<feature type="region of interest" description="Disordered" evidence="7">
    <location>
        <begin position="15"/>
        <end position="39"/>
    </location>
</feature>
<protein>
    <recommendedName>
        <fullName evidence="8">Protein kinase domain-containing protein</fullName>
    </recommendedName>
</protein>
<feature type="region of interest" description="Disordered" evidence="7">
    <location>
        <begin position="374"/>
        <end position="396"/>
    </location>
</feature>
<dbReference type="OrthoDB" id="545874at2759"/>
<dbReference type="Gene3D" id="3.30.200.20">
    <property type="entry name" value="Phosphorylase Kinase, domain 1"/>
    <property type="match status" value="1"/>
</dbReference>
<feature type="binding site" evidence="6">
    <location>
        <position position="1220"/>
    </location>
    <ligand>
        <name>ATP</name>
        <dbReference type="ChEBI" id="CHEBI:30616"/>
    </ligand>
</feature>
<feature type="region of interest" description="Disordered" evidence="7">
    <location>
        <begin position="1233"/>
        <end position="1257"/>
    </location>
</feature>
<proteinExistence type="predicted"/>
<dbReference type="InterPro" id="IPR051681">
    <property type="entry name" value="Ser/Thr_Kinases-Pseudokinases"/>
</dbReference>
<dbReference type="Gene3D" id="1.10.510.10">
    <property type="entry name" value="Transferase(Phosphotransferase) domain 1"/>
    <property type="match status" value="1"/>
</dbReference>
<dbReference type="InParanoid" id="A0A2K3E6X3"/>
<dbReference type="InterPro" id="IPR000719">
    <property type="entry name" value="Prot_kinase_dom"/>
</dbReference>
<keyword evidence="2" id="KW-0808">Transferase</keyword>
<dbReference type="SMART" id="SM00220">
    <property type="entry name" value="S_TKc"/>
    <property type="match status" value="1"/>
</dbReference>
<dbReference type="Pfam" id="PF07714">
    <property type="entry name" value="PK_Tyr_Ser-Thr"/>
    <property type="match status" value="1"/>
</dbReference>
<evidence type="ECO:0000313" key="10">
    <source>
        <dbReference type="Proteomes" id="UP000006906"/>
    </source>
</evidence>
<dbReference type="InterPro" id="IPR017441">
    <property type="entry name" value="Protein_kinase_ATP_BS"/>
</dbReference>
<feature type="compositionally biased region" description="Polar residues" evidence="7">
    <location>
        <begin position="376"/>
        <end position="386"/>
    </location>
</feature>
<dbReference type="GO" id="GO:0004674">
    <property type="term" value="F:protein serine/threonine kinase activity"/>
    <property type="evidence" value="ECO:0000318"/>
    <property type="project" value="GO_Central"/>
</dbReference>
<evidence type="ECO:0000256" key="5">
    <source>
        <dbReference type="ARBA" id="ARBA00022840"/>
    </source>
</evidence>
<name>A0A2K3E6X3_CHLRE</name>
<evidence type="ECO:0000256" key="1">
    <source>
        <dbReference type="ARBA" id="ARBA00022527"/>
    </source>
</evidence>
<dbReference type="STRING" id="3055.A0A2K3E6X3"/>
<feature type="compositionally biased region" description="Pro residues" evidence="7">
    <location>
        <begin position="826"/>
        <end position="835"/>
    </location>
</feature>
<feature type="compositionally biased region" description="Pro residues" evidence="7">
    <location>
        <begin position="1241"/>
        <end position="1253"/>
    </location>
</feature>
<dbReference type="Gramene" id="PNW88514">
    <property type="protein sequence ID" value="PNW88514"/>
    <property type="gene ID" value="CHLRE_01g032850v5"/>
</dbReference>
<dbReference type="RefSeq" id="XP_042928578.1">
    <property type="nucleotide sequence ID" value="XM_043058664.1"/>
</dbReference>
<dbReference type="InterPro" id="IPR001245">
    <property type="entry name" value="Ser-Thr/Tyr_kinase_cat_dom"/>
</dbReference>
<dbReference type="KEGG" id="cre:CHLRE_01g032850v5"/>
<evidence type="ECO:0000256" key="2">
    <source>
        <dbReference type="ARBA" id="ARBA00022679"/>
    </source>
</evidence>
<evidence type="ECO:0000256" key="7">
    <source>
        <dbReference type="SAM" id="MobiDB-lite"/>
    </source>
</evidence>
<dbReference type="GO" id="GO:0007165">
    <property type="term" value="P:signal transduction"/>
    <property type="evidence" value="ECO:0000318"/>
    <property type="project" value="GO_Central"/>
</dbReference>
<keyword evidence="1" id="KW-0723">Serine/threonine-protein kinase</keyword>
<keyword evidence="3 6" id="KW-0547">Nucleotide-binding</keyword>
<evidence type="ECO:0000256" key="6">
    <source>
        <dbReference type="PROSITE-ProRule" id="PRU10141"/>
    </source>
</evidence>
<gene>
    <name evidence="9" type="ORF">CHLRE_01g032850v5</name>
</gene>
<dbReference type="Proteomes" id="UP000006906">
    <property type="component" value="Chromosome 1"/>
</dbReference>
<dbReference type="GeneID" id="5715410"/>
<reference evidence="9 10" key="1">
    <citation type="journal article" date="2007" name="Science">
        <title>The Chlamydomonas genome reveals the evolution of key animal and plant functions.</title>
        <authorList>
            <person name="Merchant S.S."/>
            <person name="Prochnik S.E."/>
            <person name="Vallon O."/>
            <person name="Harris E.H."/>
            <person name="Karpowicz S.J."/>
            <person name="Witman G.B."/>
            <person name="Terry A."/>
            <person name="Salamov A."/>
            <person name="Fritz-Laylin L.K."/>
            <person name="Marechal-Drouard L."/>
            <person name="Marshall W.F."/>
            <person name="Qu L.H."/>
            <person name="Nelson D.R."/>
            <person name="Sanderfoot A.A."/>
            <person name="Spalding M.H."/>
            <person name="Kapitonov V.V."/>
            <person name="Ren Q."/>
            <person name="Ferris P."/>
            <person name="Lindquist E."/>
            <person name="Shapiro H."/>
            <person name="Lucas S.M."/>
            <person name="Grimwood J."/>
            <person name="Schmutz J."/>
            <person name="Cardol P."/>
            <person name="Cerutti H."/>
            <person name="Chanfreau G."/>
            <person name="Chen C.L."/>
            <person name="Cognat V."/>
            <person name="Croft M.T."/>
            <person name="Dent R."/>
            <person name="Dutcher S."/>
            <person name="Fernandez E."/>
            <person name="Fukuzawa H."/>
            <person name="Gonzalez-Ballester D."/>
            <person name="Gonzalez-Halphen D."/>
            <person name="Hallmann A."/>
            <person name="Hanikenne M."/>
            <person name="Hippler M."/>
            <person name="Inwood W."/>
            <person name="Jabbari K."/>
            <person name="Kalanon M."/>
            <person name="Kuras R."/>
            <person name="Lefebvre P.A."/>
            <person name="Lemaire S.D."/>
            <person name="Lobanov A.V."/>
            <person name="Lohr M."/>
            <person name="Manuell A."/>
            <person name="Meier I."/>
            <person name="Mets L."/>
            <person name="Mittag M."/>
            <person name="Mittelmeier T."/>
            <person name="Moroney J.V."/>
            <person name="Moseley J."/>
            <person name="Napoli C."/>
            <person name="Nedelcu A.M."/>
            <person name="Niyogi K."/>
            <person name="Novoselov S.V."/>
            <person name="Paulsen I.T."/>
            <person name="Pazour G."/>
            <person name="Purton S."/>
            <person name="Ral J.P."/>
            <person name="Riano-Pachon D.M."/>
            <person name="Riekhof W."/>
            <person name="Rymarquis L."/>
            <person name="Schroda M."/>
            <person name="Stern D."/>
            <person name="Umen J."/>
            <person name="Willows R."/>
            <person name="Wilson N."/>
            <person name="Zimmer S.L."/>
            <person name="Allmer J."/>
            <person name="Balk J."/>
            <person name="Bisova K."/>
            <person name="Chen C.J."/>
            <person name="Elias M."/>
            <person name="Gendler K."/>
            <person name="Hauser C."/>
            <person name="Lamb M.R."/>
            <person name="Ledford H."/>
            <person name="Long J.C."/>
            <person name="Minagawa J."/>
            <person name="Page M.D."/>
            <person name="Pan J."/>
            <person name="Pootakham W."/>
            <person name="Roje S."/>
            <person name="Rose A."/>
            <person name="Stahlberg E."/>
            <person name="Terauchi A.M."/>
            <person name="Yang P."/>
            <person name="Ball S."/>
            <person name="Bowler C."/>
            <person name="Dieckmann C.L."/>
            <person name="Gladyshev V.N."/>
            <person name="Green P."/>
            <person name="Jorgensen R."/>
            <person name="Mayfield S."/>
            <person name="Mueller-Roeber B."/>
            <person name="Rajamani S."/>
            <person name="Sayre R.T."/>
            <person name="Brokstein P."/>
            <person name="Dubchak I."/>
            <person name="Goodstein D."/>
            <person name="Hornick L."/>
            <person name="Huang Y.W."/>
            <person name="Jhaveri J."/>
            <person name="Luo Y."/>
            <person name="Martinez D."/>
            <person name="Ngau W.C."/>
            <person name="Otillar B."/>
            <person name="Poliakov A."/>
            <person name="Porter A."/>
            <person name="Szajkowski L."/>
            <person name="Werner G."/>
            <person name="Zhou K."/>
            <person name="Grigoriev I.V."/>
            <person name="Rokhsar D.S."/>
            <person name="Grossman A.R."/>
        </authorList>
    </citation>
    <scope>NUCLEOTIDE SEQUENCE [LARGE SCALE GENOMIC DNA]</scope>
    <source>
        <strain evidence="10">CC-503</strain>
    </source>
</reference>
<feature type="compositionally biased region" description="Basic and acidic residues" evidence="7">
    <location>
        <begin position="15"/>
        <end position="31"/>
    </location>
</feature>
<keyword evidence="5 6" id="KW-0067">ATP-binding</keyword>
<dbReference type="EMBL" id="CM008962">
    <property type="protein sequence ID" value="PNW88514.1"/>
    <property type="molecule type" value="Genomic_DNA"/>
</dbReference>
<dbReference type="PROSITE" id="PS00107">
    <property type="entry name" value="PROTEIN_KINASE_ATP"/>
    <property type="match status" value="1"/>
</dbReference>
<keyword evidence="4" id="KW-0418">Kinase</keyword>
<dbReference type="PANTHER" id="PTHR44329:SF214">
    <property type="entry name" value="PROTEIN KINASE DOMAIN-CONTAINING PROTEIN"/>
    <property type="match status" value="1"/>
</dbReference>
<feature type="domain" description="Protein kinase" evidence="8">
    <location>
        <begin position="1192"/>
        <end position="1552"/>
    </location>
</feature>
<dbReference type="PROSITE" id="PS50011">
    <property type="entry name" value="PROTEIN_KINASE_DOM"/>
    <property type="match status" value="1"/>
</dbReference>
<dbReference type="PANTHER" id="PTHR44329">
    <property type="entry name" value="SERINE/THREONINE-PROTEIN KINASE TNNI3K-RELATED"/>
    <property type="match status" value="1"/>
</dbReference>
<feature type="region of interest" description="Disordered" evidence="7">
    <location>
        <begin position="1013"/>
        <end position="1054"/>
    </location>
</feature>
<dbReference type="PaxDb" id="3055-EDP09345"/>
<dbReference type="SUPFAM" id="SSF56112">
    <property type="entry name" value="Protein kinase-like (PK-like)"/>
    <property type="match status" value="1"/>
</dbReference>
<feature type="region of interest" description="Disordered" evidence="7">
    <location>
        <begin position="1072"/>
        <end position="1094"/>
    </location>
</feature>
<dbReference type="PROSITE" id="PS00108">
    <property type="entry name" value="PROTEIN_KINASE_ST"/>
    <property type="match status" value="1"/>
</dbReference>
<evidence type="ECO:0000256" key="4">
    <source>
        <dbReference type="ARBA" id="ARBA00022777"/>
    </source>
</evidence>
<feature type="region of interest" description="Disordered" evidence="7">
    <location>
        <begin position="718"/>
        <end position="746"/>
    </location>
</feature>
<keyword evidence="10" id="KW-1185">Reference proteome</keyword>